<proteinExistence type="predicted"/>
<sequence length="113" mass="12545">MFRLMFSLLFSVHSALTETTLHPLLISFLHSFSNGHWRVASAWFLHGLLEKTLKGKNRSPTLCCTDLTTTAMAHLILPPPLSSLTDIKQKNAGLNSTHHSSSYSVRLAINSDI</sequence>
<accession>A0ACD1HFM4</accession>
<protein>
    <submittedName>
        <fullName evidence="1">Uncharacterized protein</fullName>
    </submittedName>
</protein>
<evidence type="ECO:0000313" key="1">
    <source>
        <dbReference type="EMBL" id="RAH72203.1"/>
    </source>
</evidence>
<keyword evidence="2" id="KW-1185">Reference proteome</keyword>
<reference evidence="1" key="1">
    <citation type="submission" date="2018-02" db="EMBL/GenBank/DDBJ databases">
        <title>The genomes of Aspergillus section Nigri reveals drivers in fungal speciation.</title>
        <authorList>
            <consortium name="DOE Joint Genome Institute"/>
            <person name="Vesth T.C."/>
            <person name="Nybo J."/>
            <person name="Theobald S."/>
            <person name="Brandl J."/>
            <person name="Frisvad J.C."/>
            <person name="Nielsen K.F."/>
            <person name="Lyhne E.K."/>
            <person name="Kogle M.E."/>
            <person name="Kuo A."/>
            <person name="Riley R."/>
            <person name="Clum A."/>
            <person name="Nolan M."/>
            <person name="Lipzen A."/>
            <person name="Salamov A."/>
            <person name="Henrissat B."/>
            <person name="Wiebenga A."/>
            <person name="De vries R.P."/>
            <person name="Grigoriev I.V."/>
            <person name="Mortensen U.H."/>
            <person name="Andersen M.R."/>
            <person name="Baker S.E."/>
        </authorList>
    </citation>
    <scope>NUCLEOTIDE SEQUENCE</scope>
    <source>
        <strain evidence="1">CBS 121060</strain>
    </source>
</reference>
<name>A0ACD1HFM4_9EURO</name>
<dbReference type="Proteomes" id="UP000249661">
    <property type="component" value="Unassembled WGS sequence"/>
</dbReference>
<dbReference type="EMBL" id="KZ824945">
    <property type="protein sequence ID" value="RAH72203.1"/>
    <property type="molecule type" value="Genomic_DNA"/>
</dbReference>
<gene>
    <name evidence="1" type="ORF">BO66DRAFT_39745</name>
</gene>
<evidence type="ECO:0000313" key="2">
    <source>
        <dbReference type="Proteomes" id="UP000249661"/>
    </source>
</evidence>
<organism evidence="1 2">
    <name type="scientific">Aspergillus aculeatinus CBS 121060</name>
    <dbReference type="NCBI Taxonomy" id="1448322"/>
    <lineage>
        <taxon>Eukaryota</taxon>
        <taxon>Fungi</taxon>
        <taxon>Dikarya</taxon>
        <taxon>Ascomycota</taxon>
        <taxon>Pezizomycotina</taxon>
        <taxon>Eurotiomycetes</taxon>
        <taxon>Eurotiomycetidae</taxon>
        <taxon>Eurotiales</taxon>
        <taxon>Aspergillaceae</taxon>
        <taxon>Aspergillus</taxon>
        <taxon>Aspergillus subgen. Circumdati</taxon>
    </lineage>
</organism>